<keyword evidence="13" id="KW-1185">Reference proteome</keyword>
<dbReference type="CDD" id="cd16917">
    <property type="entry name" value="HATPase_UhpB-NarQ-NarX-like"/>
    <property type="match status" value="1"/>
</dbReference>
<dbReference type="SUPFAM" id="SSF55874">
    <property type="entry name" value="ATPase domain of HSP90 chaperone/DNA topoisomerase II/histidine kinase"/>
    <property type="match status" value="1"/>
</dbReference>
<dbReference type="Proteomes" id="UP000642748">
    <property type="component" value="Unassembled WGS sequence"/>
</dbReference>
<evidence type="ECO:0000256" key="8">
    <source>
        <dbReference type="ARBA" id="ARBA00023012"/>
    </source>
</evidence>
<evidence type="ECO:0000256" key="5">
    <source>
        <dbReference type="ARBA" id="ARBA00022741"/>
    </source>
</evidence>
<keyword evidence="3" id="KW-0597">Phosphoprotein</keyword>
<evidence type="ECO:0000256" key="7">
    <source>
        <dbReference type="ARBA" id="ARBA00022840"/>
    </source>
</evidence>
<dbReference type="GO" id="GO:0000155">
    <property type="term" value="F:phosphorelay sensor kinase activity"/>
    <property type="evidence" value="ECO:0007669"/>
    <property type="project" value="InterPro"/>
</dbReference>
<keyword evidence="6 12" id="KW-0418">Kinase</keyword>
<keyword evidence="5" id="KW-0547">Nucleotide-binding</keyword>
<keyword evidence="4" id="KW-0808">Transferase</keyword>
<keyword evidence="8" id="KW-0902">Two-component regulatory system</keyword>
<gene>
    <name evidence="12" type="ORF">Raf01_25830</name>
</gene>
<dbReference type="GO" id="GO:0016020">
    <property type="term" value="C:membrane"/>
    <property type="evidence" value="ECO:0007669"/>
    <property type="project" value="InterPro"/>
</dbReference>
<evidence type="ECO:0000256" key="4">
    <source>
        <dbReference type="ARBA" id="ARBA00022679"/>
    </source>
</evidence>
<dbReference type="GO" id="GO:0046983">
    <property type="term" value="F:protein dimerization activity"/>
    <property type="evidence" value="ECO:0007669"/>
    <property type="project" value="InterPro"/>
</dbReference>
<comment type="caution">
    <text evidence="12">The sequence shown here is derived from an EMBL/GenBank/DDBJ whole genome shotgun (WGS) entry which is preliminary data.</text>
</comment>
<evidence type="ECO:0000256" key="9">
    <source>
        <dbReference type="SAM" id="MobiDB-lite"/>
    </source>
</evidence>
<feature type="domain" description="Signal transduction histidine kinase subgroup 3 dimerisation and phosphoacceptor" evidence="11">
    <location>
        <begin position="209"/>
        <end position="274"/>
    </location>
</feature>
<dbReference type="Pfam" id="PF02518">
    <property type="entry name" value="HATPase_c"/>
    <property type="match status" value="1"/>
</dbReference>
<accession>A0A8J3VQF1</accession>
<dbReference type="InterPro" id="IPR011712">
    <property type="entry name" value="Sig_transdc_His_kin_sub3_dim/P"/>
</dbReference>
<feature type="region of interest" description="Disordered" evidence="9">
    <location>
        <begin position="273"/>
        <end position="300"/>
    </location>
</feature>
<dbReference type="PANTHER" id="PTHR24421:SF10">
    <property type="entry name" value="NITRATE_NITRITE SENSOR PROTEIN NARQ"/>
    <property type="match status" value="1"/>
</dbReference>
<dbReference type="InterPro" id="IPR050482">
    <property type="entry name" value="Sensor_HK_TwoCompSys"/>
</dbReference>
<dbReference type="Pfam" id="PF07730">
    <property type="entry name" value="HisKA_3"/>
    <property type="match status" value="1"/>
</dbReference>
<feature type="domain" description="Histidine kinase/HSP90-like ATPase" evidence="10">
    <location>
        <begin position="339"/>
        <end position="425"/>
    </location>
</feature>
<evidence type="ECO:0000256" key="3">
    <source>
        <dbReference type="ARBA" id="ARBA00022553"/>
    </source>
</evidence>
<organism evidence="12 13">
    <name type="scientific">Rugosimonospora africana</name>
    <dbReference type="NCBI Taxonomy" id="556532"/>
    <lineage>
        <taxon>Bacteria</taxon>
        <taxon>Bacillati</taxon>
        <taxon>Actinomycetota</taxon>
        <taxon>Actinomycetes</taxon>
        <taxon>Micromonosporales</taxon>
        <taxon>Micromonosporaceae</taxon>
        <taxon>Rugosimonospora</taxon>
    </lineage>
</organism>
<dbReference type="GO" id="GO:0005524">
    <property type="term" value="F:ATP binding"/>
    <property type="evidence" value="ECO:0007669"/>
    <property type="project" value="UniProtKB-KW"/>
</dbReference>
<protein>
    <recommendedName>
        <fullName evidence="2">histidine kinase</fullName>
        <ecNumber evidence="2">2.7.13.3</ecNumber>
    </recommendedName>
</protein>
<evidence type="ECO:0000313" key="13">
    <source>
        <dbReference type="Proteomes" id="UP000642748"/>
    </source>
</evidence>
<dbReference type="Gene3D" id="1.20.5.1930">
    <property type="match status" value="1"/>
</dbReference>
<evidence type="ECO:0000259" key="10">
    <source>
        <dbReference type="Pfam" id="PF02518"/>
    </source>
</evidence>
<name>A0A8J3VQF1_9ACTN</name>
<evidence type="ECO:0000256" key="1">
    <source>
        <dbReference type="ARBA" id="ARBA00000085"/>
    </source>
</evidence>
<dbReference type="AlphaFoldDB" id="A0A8J3VQF1"/>
<dbReference type="EMBL" id="BONZ01000023">
    <property type="protein sequence ID" value="GIH14411.1"/>
    <property type="molecule type" value="Genomic_DNA"/>
</dbReference>
<dbReference type="InterPro" id="IPR036890">
    <property type="entry name" value="HATPase_C_sf"/>
</dbReference>
<keyword evidence="7" id="KW-0067">ATP-binding</keyword>
<dbReference type="Gene3D" id="3.30.565.10">
    <property type="entry name" value="Histidine kinase-like ATPase, C-terminal domain"/>
    <property type="match status" value="1"/>
</dbReference>
<sequence length="428" mass="45010">MTDHGVTGSTAGGSAVRGSAVRGLGARWAQVPAWRRDVALAVGLALVVLAGAATAPPGRTELDPIGYVLLELPALVIAARRRAPLAVLGVATACLVAYEVRGYPGVVPAVPVMFALYNVVKAGYRWPAPLATLVATLVGGFAGGFLSHPGRADPYGRQQWILVVGWMVASSVMAEVSRQHRAYLEQVEQRALDAERTREETARRRADEERLRIARELHDSLTHSISIIKVQAGVATHLARKRDDPVPEALVAIQQASADAMRELRSTLEVLRSDRDGDGGTDPAGNAIGGSGDDRARDSAGGLDRLDALVDGTRRAGLPVVVTVGGQRRRLPTPVDRVAYRIVQEALTNVTRHAGPATATVHLTYGPADLTVRVDDDGHGNGGADVVPGVGLAGMRERVSALGGSLFAGPRDGGGFRVRAELPLEKSA</sequence>
<comment type="catalytic activity">
    <reaction evidence="1">
        <text>ATP + protein L-histidine = ADP + protein N-phospho-L-histidine.</text>
        <dbReference type="EC" id="2.7.13.3"/>
    </reaction>
</comment>
<reference evidence="12" key="1">
    <citation type="submission" date="2021-01" db="EMBL/GenBank/DDBJ databases">
        <title>Whole genome shotgun sequence of Rugosimonospora africana NBRC 104875.</title>
        <authorList>
            <person name="Komaki H."/>
            <person name="Tamura T."/>
        </authorList>
    </citation>
    <scope>NUCLEOTIDE SEQUENCE</scope>
    <source>
        <strain evidence="12">NBRC 104875</strain>
    </source>
</reference>
<evidence type="ECO:0000313" key="12">
    <source>
        <dbReference type="EMBL" id="GIH14411.1"/>
    </source>
</evidence>
<evidence type="ECO:0000256" key="6">
    <source>
        <dbReference type="ARBA" id="ARBA00022777"/>
    </source>
</evidence>
<proteinExistence type="predicted"/>
<dbReference type="EC" id="2.7.13.3" evidence="2"/>
<dbReference type="PANTHER" id="PTHR24421">
    <property type="entry name" value="NITRATE/NITRITE SENSOR PROTEIN NARX-RELATED"/>
    <property type="match status" value="1"/>
</dbReference>
<evidence type="ECO:0000259" key="11">
    <source>
        <dbReference type="Pfam" id="PF07730"/>
    </source>
</evidence>
<evidence type="ECO:0000256" key="2">
    <source>
        <dbReference type="ARBA" id="ARBA00012438"/>
    </source>
</evidence>
<dbReference type="InterPro" id="IPR003594">
    <property type="entry name" value="HATPase_dom"/>
</dbReference>